<keyword evidence="3" id="KW-1185">Reference proteome</keyword>
<dbReference type="AlphaFoldDB" id="A0A8J2QL21"/>
<evidence type="ECO:0000313" key="3">
    <source>
        <dbReference type="Proteomes" id="UP000789524"/>
    </source>
</evidence>
<reference evidence="2" key="1">
    <citation type="submission" date="2021-09" db="EMBL/GenBank/DDBJ databases">
        <authorList>
            <person name="Martin H S."/>
        </authorList>
    </citation>
    <scope>NUCLEOTIDE SEQUENCE</scope>
</reference>
<organism evidence="2 3">
    <name type="scientific">Danaus chrysippus</name>
    <name type="common">African queen</name>
    <dbReference type="NCBI Taxonomy" id="151541"/>
    <lineage>
        <taxon>Eukaryota</taxon>
        <taxon>Metazoa</taxon>
        <taxon>Ecdysozoa</taxon>
        <taxon>Arthropoda</taxon>
        <taxon>Hexapoda</taxon>
        <taxon>Insecta</taxon>
        <taxon>Pterygota</taxon>
        <taxon>Neoptera</taxon>
        <taxon>Endopterygota</taxon>
        <taxon>Lepidoptera</taxon>
        <taxon>Glossata</taxon>
        <taxon>Ditrysia</taxon>
        <taxon>Papilionoidea</taxon>
        <taxon>Nymphalidae</taxon>
        <taxon>Danainae</taxon>
        <taxon>Danaini</taxon>
        <taxon>Danaina</taxon>
        <taxon>Danaus</taxon>
        <taxon>Anosia</taxon>
    </lineage>
</organism>
<gene>
    <name evidence="2" type="ORF">DCHRY22_LOCUS6008</name>
</gene>
<sequence length="152" mass="16751">MATERWSDVVGSEHTPRREQRNIVAPVNDHCFNSSYTSACTLHCCWVPRARCIAGRGEGGGEGEGQLFVEDGRERETETPAAGGWRTLTADQLIRGLVRGGGADLARLIVTVQSVILVEEPLRGGRGSMRQQESGRLHVILLLKHNKRKTLH</sequence>
<name>A0A8J2QL21_9NEOP</name>
<evidence type="ECO:0000313" key="2">
    <source>
        <dbReference type="EMBL" id="CAG9565102.1"/>
    </source>
</evidence>
<comment type="caution">
    <text evidence="2">The sequence shown here is derived from an EMBL/GenBank/DDBJ whole genome shotgun (WGS) entry which is preliminary data.</text>
</comment>
<evidence type="ECO:0000256" key="1">
    <source>
        <dbReference type="SAM" id="MobiDB-lite"/>
    </source>
</evidence>
<accession>A0A8J2QL21</accession>
<dbReference type="Proteomes" id="UP000789524">
    <property type="component" value="Unassembled WGS sequence"/>
</dbReference>
<dbReference type="EMBL" id="CAKASE010000052">
    <property type="protein sequence ID" value="CAG9565102.1"/>
    <property type="molecule type" value="Genomic_DNA"/>
</dbReference>
<feature type="region of interest" description="Disordered" evidence="1">
    <location>
        <begin position="1"/>
        <end position="20"/>
    </location>
</feature>
<protein>
    <submittedName>
        <fullName evidence="2">(African queen) hypothetical protein</fullName>
    </submittedName>
</protein>
<proteinExistence type="predicted"/>